<dbReference type="EMBL" id="CAXAMN010004514">
    <property type="protein sequence ID" value="CAK9009776.1"/>
    <property type="molecule type" value="Genomic_DNA"/>
</dbReference>
<accession>A0ABP0J603</accession>
<name>A0ABP0J603_9DINO</name>
<evidence type="ECO:0000313" key="2">
    <source>
        <dbReference type="Proteomes" id="UP001642484"/>
    </source>
</evidence>
<dbReference type="Proteomes" id="UP001642484">
    <property type="component" value="Unassembled WGS sequence"/>
</dbReference>
<protein>
    <submittedName>
        <fullName evidence="1">Uncharacterized protein</fullName>
    </submittedName>
</protein>
<gene>
    <name evidence="1" type="ORF">CCMP2556_LOCUS9805</name>
</gene>
<comment type="caution">
    <text evidence="1">The sequence shown here is derived from an EMBL/GenBank/DDBJ whole genome shotgun (WGS) entry which is preliminary data.</text>
</comment>
<keyword evidence="2" id="KW-1185">Reference proteome</keyword>
<reference evidence="1 2" key="1">
    <citation type="submission" date="2024-02" db="EMBL/GenBank/DDBJ databases">
        <authorList>
            <person name="Chen Y."/>
            <person name="Shah S."/>
            <person name="Dougan E. K."/>
            <person name="Thang M."/>
            <person name="Chan C."/>
        </authorList>
    </citation>
    <scope>NUCLEOTIDE SEQUENCE [LARGE SCALE GENOMIC DNA]</scope>
</reference>
<sequence length="103" mass="11425">MPCYKELALVPLDAGFIRGSHLVRSGRGPRSEVDTKTWEPAYTVEQARLAELRHAEVLSRSAHAHLRRSGSAPLKCEATLEESKYFRRLGAPIPSRTSLGLRG</sequence>
<proteinExistence type="predicted"/>
<evidence type="ECO:0000313" key="1">
    <source>
        <dbReference type="EMBL" id="CAK9009776.1"/>
    </source>
</evidence>
<organism evidence="1 2">
    <name type="scientific">Durusdinium trenchii</name>
    <dbReference type="NCBI Taxonomy" id="1381693"/>
    <lineage>
        <taxon>Eukaryota</taxon>
        <taxon>Sar</taxon>
        <taxon>Alveolata</taxon>
        <taxon>Dinophyceae</taxon>
        <taxon>Suessiales</taxon>
        <taxon>Symbiodiniaceae</taxon>
        <taxon>Durusdinium</taxon>
    </lineage>
</organism>